<keyword evidence="2 5" id="KW-0808">Transferase</keyword>
<dbReference type="InterPro" id="IPR050320">
    <property type="entry name" value="N5-glutamine_MTase"/>
</dbReference>
<dbReference type="HAMAP" id="MF_02126">
    <property type="entry name" value="RF_methyltr_PrmC"/>
    <property type="match status" value="1"/>
</dbReference>
<feature type="domain" description="Release factor glutamine methyltransferase N-terminal" evidence="7">
    <location>
        <begin position="8"/>
        <end position="76"/>
    </location>
</feature>
<evidence type="ECO:0000256" key="3">
    <source>
        <dbReference type="ARBA" id="ARBA00022691"/>
    </source>
</evidence>
<dbReference type="InterPro" id="IPR004556">
    <property type="entry name" value="HemK-like"/>
</dbReference>
<dbReference type="Gene3D" id="3.40.50.150">
    <property type="entry name" value="Vaccinia Virus protein VP39"/>
    <property type="match status" value="1"/>
</dbReference>
<evidence type="ECO:0000256" key="2">
    <source>
        <dbReference type="ARBA" id="ARBA00022679"/>
    </source>
</evidence>
<dbReference type="Proteomes" id="UP000013785">
    <property type="component" value="Unassembled WGS sequence"/>
</dbReference>
<evidence type="ECO:0000259" key="7">
    <source>
        <dbReference type="Pfam" id="PF17827"/>
    </source>
</evidence>
<dbReference type="PROSITE" id="PS00092">
    <property type="entry name" value="N6_MTASE"/>
    <property type="match status" value="1"/>
</dbReference>
<dbReference type="SUPFAM" id="SSF53335">
    <property type="entry name" value="S-adenosyl-L-methionine-dependent methyltransferases"/>
    <property type="match status" value="1"/>
</dbReference>
<evidence type="ECO:0000259" key="6">
    <source>
        <dbReference type="Pfam" id="PF05175"/>
    </source>
</evidence>
<dbReference type="EMBL" id="AJAT01000018">
    <property type="protein sequence ID" value="EOL41635.1"/>
    <property type="molecule type" value="Genomic_DNA"/>
</dbReference>
<dbReference type="NCBIfam" id="TIGR03534">
    <property type="entry name" value="RF_mod_PrmC"/>
    <property type="match status" value="1"/>
</dbReference>
<dbReference type="PANTHER" id="PTHR18895:SF74">
    <property type="entry name" value="MTRF1L RELEASE FACTOR GLUTAMINE METHYLTRANSFERASE"/>
    <property type="match status" value="1"/>
</dbReference>
<dbReference type="PATRIC" id="fig|1158610.3.peg.3186"/>
<evidence type="ECO:0000313" key="9">
    <source>
        <dbReference type="Proteomes" id="UP000013785"/>
    </source>
</evidence>
<evidence type="ECO:0000256" key="1">
    <source>
        <dbReference type="ARBA" id="ARBA00022603"/>
    </source>
</evidence>
<organism evidence="8 9">
    <name type="scientific">Enterococcus phoeniculicola ATCC BAA-412</name>
    <dbReference type="NCBI Taxonomy" id="1158610"/>
    <lineage>
        <taxon>Bacteria</taxon>
        <taxon>Bacillati</taxon>
        <taxon>Bacillota</taxon>
        <taxon>Bacilli</taxon>
        <taxon>Lactobacillales</taxon>
        <taxon>Enterococcaceae</taxon>
        <taxon>Enterococcus</taxon>
    </lineage>
</organism>
<feature type="binding site" evidence="5">
    <location>
        <begin position="121"/>
        <end position="125"/>
    </location>
    <ligand>
        <name>S-adenosyl-L-methionine</name>
        <dbReference type="ChEBI" id="CHEBI:59789"/>
    </ligand>
</feature>
<dbReference type="InterPro" id="IPR002052">
    <property type="entry name" value="DNA_methylase_N6_adenine_CS"/>
</dbReference>
<comment type="caution">
    <text evidence="8">The sequence shown here is derived from an EMBL/GenBank/DDBJ whole genome shotgun (WGS) entry which is preliminary data.</text>
</comment>
<comment type="caution">
    <text evidence="5">Lacks conserved residue(s) required for the propagation of feature annotation.</text>
</comment>
<reference evidence="8 9" key="1">
    <citation type="submission" date="2013-02" db="EMBL/GenBank/DDBJ databases">
        <title>The Genome Sequence of Enterococcus phoeniculicola BAA-412.</title>
        <authorList>
            <consortium name="The Broad Institute Genome Sequencing Platform"/>
            <consortium name="The Broad Institute Genome Sequencing Center for Infectious Disease"/>
            <person name="Earl A.M."/>
            <person name="Gilmore M.S."/>
            <person name="Lebreton F."/>
            <person name="Walker B."/>
            <person name="Young S.K."/>
            <person name="Zeng Q."/>
            <person name="Gargeya S."/>
            <person name="Fitzgerald M."/>
            <person name="Haas B."/>
            <person name="Abouelleil A."/>
            <person name="Alvarado L."/>
            <person name="Arachchi H.M."/>
            <person name="Berlin A.M."/>
            <person name="Chapman S.B."/>
            <person name="Dewar J."/>
            <person name="Goldberg J."/>
            <person name="Griggs A."/>
            <person name="Gujja S."/>
            <person name="Hansen M."/>
            <person name="Howarth C."/>
            <person name="Imamovic A."/>
            <person name="Larimer J."/>
            <person name="McCowan C."/>
            <person name="Murphy C."/>
            <person name="Neiman D."/>
            <person name="Pearson M."/>
            <person name="Priest M."/>
            <person name="Roberts A."/>
            <person name="Saif S."/>
            <person name="Shea T."/>
            <person name="Sisk P."/>
            <person name="Sykes S."/>
            <person name="Wortman J."/>
            <person name="Nusbaum C."/>
            <person name="Birren B."/>
        </authorList>
    </citation>
    <scope>NUCLEOTIDE SEQUENCE [LARGE SCALE GENOMIC DNA]</scope>
    <source>
        <strain evidence="8 9">ATCC BAA-412</strain>
    </source>
</reference>
<dbReference type="NCBIfam" id="TIGR00536">
    <property type="entry name" value="hemK_fam"/>
    <property type="match status" value="1"/>
</dbReference>
<sequence length="280" mass="31709">MAKQTYREVLSRASSFLEAKGKEGYGIQFLFLERKNWTKTQWVLNMNQEISEADQQQIQADIAALLENIPPHYLLGYADFYDHRFKVTEATLIPRPETEELVALCLQETSKNLPLHVVDVGTGTGAIALSLKAKRPQWQVDAVDISPEALEVAKENGERLAIAVTFILGDGLKPLLNETIDVLISNPPYISQNEWDLMDESVRTYEPKLALFADNEGLAVYEQLAEEAAICLKTEGKIFLEIGFQQGEAVRQIFQKKFPQKKIEIRKDLSGKDRMIYVYG</sequence>
<evidence type="ECO:0000256" key="4">
    <source>
        <dbReference type="ARBA" id="ARBA00048391"/>
    </source>
</evidence>
<dbReference type="InterPro" id="IPR029063">
    <property type="entry name" value="SAM-dependent_MTases_sf"/>
</dbReference>
<keyword evidence="1 5" id="KW-0489">Methyltransferase</keyword>
<comment type="function">
    <text evidence="5">Methylates the class 1 translation termination release factors RF1/PrfA and RF2/PrfB on the glutamine residue of the universally conserved GGQ motif.</text>
</comment>
<dbReference type="GO" id="GO:0003676">
    <property type="term" value="F:nucleic acid binding"/>
    <property type="evidence" value="ECO:0007669"/>
    <property type="project" value="InterPro"/>
</dbReference>
<dbReference type="GO" id="GO:0032259">
    <property type="term" value="P:methylation"/>
    <property type="evidence" value="ECO:0007669"/>
    <property type="project" value="UniProtKB-KW"/>
</dbReference>
<comment type="catalytic activity">
    <reaction evidence="4 5">
        <text>L-glutaminyl-[peptide chain release factor] + S-adenosyl-L-methionine = N(5)-methyl-L-glutaminyl-[peptide chain release factor] + S-adenosyl-L-homocysteine + H(+)</text>
        <dbReference type="Rhea" id="RHEA:42896"/>
        <dbReference type="Rhea" id="RHEA-COMP:10271"/>
        <dbReference type="Rhea" id="RHEA-COMP:10272"/>
        <dbReference type="ChEBI" id="CHEBI:15378"/>
        <dbReference type="ChEBI" id="CHEBI:30011"/>
        <dbReference type="ChEBI" id="CHEBI:57856"/>
        <dbReference type="ChEBI" id="CHEBI:59789"/>
        <dbReference type="ChEBI" id="CHEBI:61891"/>
        <dbReference type="EC" id="2.1.1.297"/>
    </reaction>
</comment>
<dbReference type="EC" id="2.1.1.297" evidence="5"/>
<feature type="binding site" evidence="5">
    <location>
        <begin position="186"/>
        <end position="189"/>
    </location>
    <ligand>
        <name>substrate</name>
    </ligand>
</feature>
<gene>
    <name evidence="5" type="primary">prmC</name>
    <name evidence="8" type="ORF">UC3_03200</name>
</gene>
<dbReference type="InterPro" id="IPR007848">
    <property type="entry name" value="Small_mtfrase_dom"/>
</dbReference>
<dbReference type="Pfam" id="PF05175">
    <property type="entry name" value="MTS"/>
    <property type="match status" value="1"/>
</dbReference>
<evidence type="ECO:0000313" key="8">
    <source>
        <dbReference type="EMBL" id="EOL41635.1"/>
    </source>
</evidence>
<accession>R3WIC1</accession>
<feature type="domain" description="Methyltransferase small" evidence="6">
    <location>
        <begin position="106"/>
        <end position="194"/>
    </location>
</feature>
<name>R3WIC1_9ENTE</name>
<dbReference type="PANTHER" id="PTHR18895">
    <property type="entry name" value="HEMK METHYLTRANSFERASE"/>
    <property type="match status" value="1"/>
</dbReference>
<dbReference type="eggNOG" id="COG2890">
    <property type="taxonomic scope" value="Bacteria"/>
</dbReference>
<dbReference type="HOGENOM" id="CLU_018398_3_2_9"/>
<comment type="similarity">
    <text evidence="5">Belongs to the protein N5-glutamine methyltransferase family. PrmC subfamily.</text>
</comment>
<feature type="binding site" evidence="5">
    <location>
        <position position="144"/>
    </location>
    <ligand>
        <name>S-adenosyl-L-methionine</name>
        <dbReference type="ChEBI" id="CHEBI:59789"/>
    </ligand>
</feature>
<dbReference type="CDD" id="cd02440">
    <property type="entry name" value="AdoMet_MTases"/>
    <property type="match status" value="1"/>
</dbReference>
<proteinExistence type="inferred from homology"/>
<dbReference type="Gene3D" id="1.10.8.10">
    <property type="entry name" value="DNA helicase RuvA subunit, C-terminal domain"/>
    <property type="match status" value="1"/>
</dbReference>
<dbReference type="STRING" id="154621.RV11_GL002843"/>
<dbReference type="GO" id="GO:0102559">
    <property type="term" value="F:peptide chain release factor N(5)-glutamine methyltransferase activity"/>
    <property type="evidence" value="ECO:0007669"/>
    <property type="project" value="UniProtKB-EC"/>
</dbReference>
<dbReference type="Pfam" id="PF17827">
    <property type="entry name" value="PrmC_N"/>
    <property type="match status" value="1"/>
</dbReference>
<evidence type="ECO:0000256" key="5">
    <source>
        <dbReference type="HAMAP-Rule" id="MF_02126"/>
    </source>
</evidence>
<feature type="binding site" evidence="5">
    <location>
        <position position="186"/>
    </location>
    <ligand>
        <name>S-adenosyl-L-methionine</name>
        <dbReference type="ChEBI" id="CHEBI:59789"/>
    </ligand>
</feature>
<protein>
    <recommendedName>
        <fullName evidence="5">Release factor glutamine methyltransferase</fullName>
        <shortName evidence="5">RF MTase</shortName>
        <ecNumber evidence="5">2.1.1.297</ecNumber>
    </recommendedName>
    <alternativeName>
        <fullName evidence="5">N5-glutamine methyltransferase PrmC</fullName>
    </alternativeName>
    <alternativeName>
        <fullName evidence="5">Protein-(glutamine-N5) MTase PrmC</fullName>
    </alternativeName>
    <alternativeName>
        <fullName evidence="5">Protein-glutamine N-methyltransferase PrmC</fullName>
    </alternativeName>
</protein>
<dbReference type="InterPro" id="IPR040758">
    <property type="entry name" value="PrmC_N"/>
</dbReference>
<dbReference type="AlphaFoldDB" id="R3WIC1"/>
<dbReference type="RefSeq" id="WP_010769831.1">
    <property type="nucleotide sequence ID" value="NZ_ASWE01000001.1"/>
</dbReference>
<keyword evidence="9" id="KW-1185">Reference proteome</keyword>
<dbReference type="InterPro" id="IPR019874">
    <property type="entry name" value="RF_methyltr_PrmC"/>
</dbReference>
<dbReference type="OrthoDB" id="9800643at2"/>
<keyword evidence="3 5" id="KW-0949">S-adenosyl-L-methionine</keyword>